<evidence type="ECO:0000256" key="2">
    <source>
        <dbReference type="ARBA" id="ARBA00022676"/>
    </source>
</evidence>
<protein>
    <recommendedName>
        <fullName evidence="6">Glycosyltransferase 61 catalytic domain-containing protein</fullName>
    </recommendedName>
</protein>
<evidence type="ECO:0000256" key="1">
    <source>
        <dbReference type="ARBA" id="ARBA00004323"/>
    </source>
</evidence>
<dbReference type="AlphaFoldDB" id="A0A2N9H1V8"/>
<reference evidence="7" key="1">
    <citation type="submission" date="2018-02" db="EMBL/GenBank/DDBJ databases">
        <authorList>
            <person name="Cohen D.B."/>
            <person name="Kent A.D."/>
        </authorList>
    </citation>
    <scope>NUCLEOTIDE SEQUENCE</scope>
</reference>
<dbReference type="InterPro" id="IPR049625">
    <property type="entry name" value="Glyco_transf_61_cat"/>
</dbReference>
<feature type="domain" description="Glycosyltransferase 61 catalytic" evidence="6">
    <location>
        <begin position="204"/>
        <end position="362"/>
    </location>
</feature>
<name>A0A2N9H1V8_FAGSY</name>
<dbReference type="EMBL" id="OIVN01002704">
    <property type="protein sequence ID" value="SPD05808.1"/>
    <property type="molecule type" value="Genomic_DNA"/>
</dbReference>
<dbReference type="GO" id="GO:0000139">
    <property type="term" value="C:Golgi membrane"/>
    <property type="evidence" value="ECO:0007669"/>
    <property type="project" value="UniProtKB-SubCell"/>
</dbReference>
<evidence type="ECO:0000256" key="3">
    <source>
        <dbReference type="ARBA" id="ARBA00022679"/>
    </source>
</evidence>
<sequence>MGKGSSRLVLGATSVVSLLAIFLLYDAYFTSDISPFDSWKHHLSNWNGSLGRRKVDKGVEVVEPLEFMLRRLVRGEDRVQLETTGFSCHTDRHSEVCVTNKPVMLDNNALTAYIQSSQVQVKHMVQPYARKEDEMAMKQVTPVQILTRNASSPVFCHFNHDVPVVVFSSGGYTGNLFHAFNEVIIPLFITCYHFRSHLQFVITDFKPWWVKKYNQILTHLSNFEVINPAKDGSVHCFPGAVVGLKYHDNLALYPTEIPGGYSMFDFKHFLRKSYNLKIKNVSDIIKPKLILISRPKTRTFMNEEEMVDMMEELGFQVVVATPNRMSNLDKFAEELNSCSVMVGAHGAGLTNAVFLPAGAVMVQVVPLGLDWASTNYFGGPASEMGLHYVEYKIEPEESSLFKEYGPDHPVIVDPKSIFLKGYDAARATYVDGQNMKINLVKFREILLKAMTVSWTLNCFGLV</sequence>
<proteinExistence type="predicted"/>
<dbReference type="PANTHER" id="PTHR20961">
    <property type="entry name" value="GLYCOSYLTRANSFERASE"/>
    <property type="match status" value="1"/>
</dbReference>
<keyword evidence="5" id="KW-0812">Transmembrane</keyword>
<accession>A0A2N9H1V8</accession>
<keyword evidence="2" id="KW-0328">Glycosyltransferase</keyword>
<keyword evidence="5" id="KW-0472">Membrane</keyword>
<evidence type="ECO:0000313" key="7">
    <source>
        <dbReference type="EMBL" id="SPD05808.1"/>
    </source>
</evidence>
<feature type="transmembrane region" description="Helical" evidence="5">
    <location>
        <begin position="7"/>
        <end position="25"/>
    </location>
</feature>
<organism evidence="7">
    <name type="scientific">Fagus sylvatica</name>
    <name type="common">Beechnut</name>
    <dbReference type="NCBI Taxonomy" id="28930"/>
    <lineage>
        <taxon>Eukaryota</taxon>
        <taxon>Viridiplantae</taxon>
        <taxon>Streptophyta</taxon>
        <taxon>Embryophyta</taxon>
        <taxon>Tracheophyta</taxon>
        <taxon>Spermatophyta</taxon>
        <taxon>Magnoliopsida</taxon>
        <taxon>eudicotyledons</taxon>
        <taxon>Gunneridae</taxon>
        <taxon>Pentapetalae</taxon>
        <taxon>rosids</taxon>
        <taxon>fabids</taxon>
        <taxon>Fagales</taxon>
        <taxon>Fagaceae</taxon>
        <taxon>Fagus</taxon>
    </lineage>
</organism>
<dbReference type="PANTHER" id="PTHR20961:SF108">
    <property type="entry name" value="GLYCOSYLTRANSFERASE"/>
    <property type="match status" value="1"/>
</dbReference>
<keyword evidence="5" id="KW-1133">Transmembrane helix</keyword>
<dbReference type="GO" id="GO:0016763">
    <property type="term" value="F:pentosyltransferase activity"/>
    <property type="evidence" value="ECO:0007669"/>
    <property type="project" value="UniProtKB-ARBA"/>
</dbReference>
<evidence type="ECO:0000259" key="6">
    <source>
        <dbReference type="Pfam" id="PF04577"/>
    </source>
</evidence>
<gene>
    <name evidence="7" type="ORF">FSB_LOCUS33690</name>
</gene>
<keyword evidence="4" id="KW-0325">Glycoprotein</keyword>
<evidence type="ECO:0000256" key="5">
    <source>
        <dbReference type="SAM" id="Phobius"/>
    </source>
</evidence>
<dbReference type="InterPro" id="IPR007657">
    <property type="entry name" value="Glycosyltransferase_61"/>
</dbReference>
<comment type="subcellular location">
    <subcellularLocation>
        <location evidence="1">Golgi apparatus membrane</location>
        <topology evidence="1">Single-pass type II membrane protein</topology>
    </subcellularLocation>
</comment>
<keyword evidence="3" id="KW-0808">Transferase</keyword>
<evidence type="ECO:0000256" key="4">
    <source>
        <dbReference type="ARBA" id="ARBA00023180"/>
    </source>
</evidence>
<dbReference type="Pfam" id="PF04577">
    <property type="entry name" value="Glyco_transf_61"/>
    <property type="match status" value="1"/>
</dbReference>